<evidence type="ECO:0000313" key="2">
    <source>
        <dbReference type="EMBL" id="VFK23535.1"/>
    </source>
</evidence>
<evidence type="ECO:0008006" key="3">
    <source>
        <dbReference type="Google" id="ProtNLM"/>
    </source>
</evidence>
<proteinExistence type="predicted"/>
<dbReference type="Pfam" id="PF13711">
    <property type="entry name" value="DUF4160"/>
    <property type="match status" value="1"/>
</dbReference>
<protein>
    <recommendedName>
        <fullName evidence="3">DUF4160 domain-containing protein</fullName>
    </recommendedName>
</protein>
<sequence>MFYGILVTLFFEDDKRHHLPRFHVRYQGFKASIAIQDGRILAGNLPNKQLRLIQAWVEIHREELFASWELVIAGEEPFRIDPLK</sequence>
<dbReference type="InterPro" id="IPR025427">
    <property type="entry name" value="DUF4160"/>
</dbReference>
<gene>
    <name evidence="1" type="ORF">BECKLPF1236A_GA0070988_1000227</name>
    <name evidence="2" type="ORF">BECKLPF1236C_GA0070990_1000617</name>
</gene>
<accession>A0A450X2M4</accession>
<dbReference type="EMBL" id="CAADFM010000002">
    <property type="protein sequence ID" value="VFK06296.1"/>
    <property type="molecule type" value="Genomic_DNA"/>
</dbReference>
<name>A0A450X2M4_9GAMM</name>
<organism evidence="2">
    <name type="scientific">Candidatus Kentrum sp. LPFa</name>
    <dbReference type="NCBI Taxonomy" id="2126335"/>
    <lineage>
        <taxon>Bacteria</taxon>
        <taxon>Pseudomonadati</taxon>
        <taxon>Pseudomonadota</taxon>
        <taxon>Gammaproteobacteria</taxon>
        <taxon>Candidatus Kentrum</taxon>
    </lineage>
</organism>
<evidence type="ECO:0000313" key="1">
    <source>
        <dbReference type="EMBL" id="VFK06296.1"/>
    </source>
</evidence>
<reference evidence="2" key="1">
    <citation type="submission" date="2019-02" db="EMBL/GenBank/DDBJ databases">
        <authorList>
            <person name="Gruber-Vodicka R. H."/>
            <person name="Seah K. B. B."/>
        </authorList>
    </citation>
    <scope>NUCLEOTIDE SEQUENCE</scope>
    <source>
        <strain evidence="1">BECK_S312</strain>
        <strain evidence="2">BECK_S426</strain>
    </source>
</reference>
<dbReference type="EMBL" id="CAADFP010000006">
    <property type="protein sequence ID" value="VFK23535.1"/>
    <property type="molecule type" value="Genomic_DNA"/>
</dbReference>
<dbReference type="AlphaFoldDB" id="A0A450X2M4"/>